<dbReference type="GO" id="GO:0005829">
    <property type="term" value="C:cytosol"/>
    <property type="evidence" value="ECO:0007669"/>
    <property type="project" value="TreeGrafter"/>
</dbReference>
<dbReference type="FunFam" id="3.20.20.220:FF:000002">
    <property type="entry name" value="Methylenetetrahydrofolate reductase"/>
    <property type="match status" value="1"/>
</dbReference>
<protein>
    <recommendedName>
        <fullName evidence="9">MTHFR SAM-binding regulatory domain-containing protein</fullName>
    </recommendedName>
</protein>
<dbReference type="Pfam" id="PF21895">
    <property type="entry name" value="MTHFR_C"/>
    <property type="match status" value="1"/>
</dbReference>
<keyword evidence="4" id="KW-0285">Flavoprotein</keyword>
<feature type="domain" description="MTHFR SAM-binding regulatory" evidence="9">
    <location>
        <begin position="357"/>
        <end position="606"/>
    </location>
</feature>
<dbReference type="GO" id="GO:0071949">
    <property type="term" value="F:FAD binding"/>
    <property type="evidence" value="ECO:0007669"/>
    <property type="project" value="TreeGrafter"/>
</dbReference>
<comment type="cofactor">
    <cofactor evidence="1">
        <name>FAD</name>
        <dbReference type="ChEBI" id="CHEBI:57692"/>
    </cofactor>
</comment>
<evidence type="ECO:0000256" key="5">
    <source>
        <dbReference type="ARBA" id="ARBA00022827"/>
    </source>
</evidence>
<dbReference type="NCBIfam" id="TIGR00677">
    <property type="entry name" value="fadh2_euk"/>
    <property type="match status" value="1"/>
</dbReference>
<dbReference type="InterPro" id="IPR053806">
    <property type="entry name" value="MTHFR_C"/>
</dbReference>
<sequence length="610" mass="68352">MKFTEKLSASPKPFYTFEFFPPRTDQGFENLIPRIARLAALNPLAISVTWGAGGTTKDRSLDLAGLTQSAYGLDTIMHLTCTNMEEGMIDEALKNAKDRGIENIFALRGDPPRGAEEWLPIDPRFMHGTDLVKYIRSNPEYSSHFCVGVAAYPDGHPESTVEDEDTEIDYLKSKVDAGADFIITQLFYDVDRFLTWIEKVRRKGITVPIIPGIMPIQTFASFKRITKLCGTKVPAAIITTLESIGHDDQLVKDYGVSLVVEMLKRLIQVETISGVHFFTLNLEKSVQLILESLQWTVRHEQIHNKLIADISDSTDPSYTVESNLLITPITAANSAAMGLVSIPNIDGEVGRGELNNAATWDDFPNGRFGDFKSPAYGAQGLWDGPAISNSQLISQWGSVKTLSDLTNIFLSYLQGEITGTPFSQMPLSLESMTILPQLEKLTKRSWWTVGSQPAVDGVDSSDKVVGWGPRGGFVFQKSFVEFFCDKEDVDMVERKARQANGLVHWLAANNEGECRTNMPQEARNAVTWGVFPGQEIVQTTIIECESFLLWKDEAFSIWSDWASFYRPGSEERTILERVHDERWLVSIVHHDYKNPQNLWNFLSEMITNGV</sequence>
<evidence type="ECO:0000256" key="3">
    <source>
        <dbReference type="ARBA" id="ARBA00006743"/>
    </source>
</evidence>
<dbReference type="EMBL" id="KZ301970">
    <property type="protein sequence ID" value="PFH54180.1"/>
    <property type="molecule type" value="Genomic_DNA"/>
</dbReference>
<dbReference type="PANTHER" id="PTHR45754">
    <property type="entry name" value="METHYLENETETRAHYDROFOLATE REDUCTASE"/>
    <property type="match status" value="1"/>
</dbReference>
<dbReference type="UniPathway" id="UPA00193"/>
<evidence type="ECO:0000313" key="10">
    <source>
        <dbReference type="EMBL" id="PFH54180.1"/>
    </source>
</evidence>
<dbReference type="InterPro" id="IPR003171">
    <property type="entry name" value="Mehydrof_redctse-like"/>
</dbReference>
<dbReference type="PANTHER" id="PTHR45754:SF1">
    <property type="entry name" value="METHYLENETETRAHYDROFOLATE REDUCTASE 1"/>
    <property type="match status" value="1"/>
</dbReference>
<keyword evidence="11" id="KW-1185">Reference proteome</keyword>
<comment type="pathway">
    <text evidence="2 8">One-carbon metabolism; tetrahydrofolate interconversion.</text>
</comment>
<dbReference type="AlphaFoldDB" id="A0A2A9P0S8"/>
<dbReference type="STRING" id="703135.A0A2A9P0S8"/>
<accession>A0A2A9P0S8</accession>
<dbReference type="SUPFAM" id="SSF51730">
    <property type="entry name" value="FAD-linked oxidoreductase"/>
    <property type="match status" value="1"/>
</dbReference>
<dbReference type="InterPro" id="IPR004621">
    <property type="entry name" value="Fadh2_euk"/>
</dbReference>
<keyword evidence="5" id="KW-0274">FAD</keyword>
<evidence type="ECO:0000256" key="6">
    <source>
        <dbReference type="ARBA" id="ARBA00022857"/>
    </source>
</evidence>
<dbReference type="Gene3D" id="3.20.20.220">
    <property type="match status" value="1"/>
</dbReference>
<dbReference type="InterPro" id="IPR029041">
    <property type="entry name" value="FAD-linked_oxidoreductase-like"/>
</dbReference>
<evidence type="ECO:0000256" key="2">
    <source>
        <dbReference type="ARBA" id="ARBA00004777"/>
    </source>
</evidence>
<evidence type="ECO:0000256" key="7">
    <source>
        <dbReference type="ARBA" id="ARBA00023002"/>
    </source>
</evidence>
<gene>
    <name evidence="10" type="ORF">AMATHDRAFT_72701</name>
</gene>
<evidence type="ECO:0000313" key="11">
    <source>
        <dbReference type="Proteomes" id="UP000242287"/>
    </source>
</evidence>
<dbReference type="GO" id="GO:0035999">
    <property type="term" value="P:tetrahydrofolate interconversion"/>
    <property type="evidence" value="ECO:0007669"/>
    <property type="project" value="UniProtKB-UniPathway"/>
</dbReference>
<keyword evidence="6" id="KW-0521">NADP</keyword>
<keyword evidence="7" id="KW-0560">Oxidoreductase</keyword>
<proteinExistence type="inferred from homology"/>
<comment type="similarity">
    <text evidence="3">Belongs to the methylenetetrahydrofolate reductase family.</text>
</comment>
<dbReference type="CDD" id="cd00537">
    <property type="entry name" value="MTHFR"/>
    <property type="match status" value="1"/>
</dbReference>
<evidence type="ECO:0000256" key="8">
    <source>
        <dbReference type="RuleBase" id="RU004254"/>
    </source>
</evidence>
<dbReference type="Pfam" id="PF02219">
    <property type="entry name" value="MTHFR"/>
    <property type="match status" value="1"/>
</dbReference>
<organism evidence="10 11">
    <name type="scientific">Amanita thiersii Skay4041</name>
    <dbReference type="NCBI Taxonomy" id="703135"/>
    <lineage>
        <taxon>Eukaryota</taxon>
        <taxon>Fungi</taxon>
        <taxon>Dikarya</taxon>
        <taxon>Basidiomycota</taxon>
        <taxon>Agaricomycotina</taxon>
        <taxon>Agaricomycetes</taxon>
        <taxon>Agaricomycetidae</taxon>
        <taxon>Agaricales</taxon>
        <taxon>Pluteineae</taxon>
        <taxon>Amanitaceae</taxon>
        <taxon>Amanita</taxon>
    </lineage>
</organism>
<reference evidence="10 11" key="1">
    <citation type="submission" date="2014-02" db="EMBL/GenBank/DDBJ databases">
        <title>Transposable element dynamics among asymbiotic and ectomycorrhizal Amanita fungi.</title>
        <authorList>
            <consortium name="DOE Joint Genome Institute"/>
            <person name="Hess J."/>
            <person name="Skrede I."/>
            <person name="Wolfe B."/>
            <person name="LaButti K."/>
            <person name="Ohm R.A."/>
            <person name="Grigoriev I.V."/>
            <person name="Pringle A."/>
        </authorList>
    </citation>
    <scope>NUCLEOTIDE SEQUENCE [LARGE SCALE GENOMIC DNA]</scope>
    <source>
        <strain evidence="10 11">SKay4041</strain>
    </source>
</reference>
<name>A0A2A9P0S8_9AGAR</name>
<dbReference type="Proteomes" id="UP000242287">
    <property type="component" value="Unassembled WGS sequence"/>
</dbReference>
<dbReference type="OrthoDB" id="16284at2759"/>
<evidence type="ECO:0000256" key="4">
    <source>
        <dbReference type="ARBA" id="ARBA00022630"/>
    </source>
</evidence>
<evidence type="ECO:0000256" key="1">
    <source>
        <dbReference type="ARBA" id="ARBA00001974"/>
    </source>
</evidence>
<dbReference type="GO" id="GO:0009086">
    <property type="term" value="P:methionine biosynthetic process"/>
    <property type="evidence" value="ECO:0007669"/>
    <property type="project" value="TreeGrafter"/>
</dbReference>
<dbReference type="GO" id="GO:0004489">
    <property type="term" value="F:methylenetetrahydrofolate reductase [NAD(P)H] activity"/>
    <property type="evidence" value="ECO:0007669"/>
    <property type="project" value="InterPro"/>
</dbReference>
<evidence type="ECO:0000259" key="9">
    <source>
        <dbReference type="Pfam" id="PF21895"/>
    </source>
</evidence>